<dbReference type="STRING" id="85558.T45_08353"/>
<proteinExistence type="predicted"/>
<dbReference type="AlphaFoldDB" id="L7EX95"/>
<dbReference type="InterPro" id="IPR047722">
    <property type="entry name" value="STM4015-like"/>
</dbReference>
<sequence length="354" mass="38502">MVELLYLDAVGARRAQDHDRRSTGLWIREHARMTLGSHLGEFHGLPAFTFPEAGDAPADMSALPSPEAVAWRIAADSYDAKEQWEEAFARFLETVDTRQVRALIVGAWSDMYDSGPDEVIGALVAARDRLPALRGLFLADVLSEECEISWITQGDVTPLLKAFPDLEEFGVRGGNELVFPAVRHERLRTLTVETGGLPIEVVRGIAGSDLPALVELDLWLGTSEYGGDADVADLEPFFAGTRLPGLRRLALRNSEIQDAVCSALASAPVVARLEVLDVSMGVLTDEGATALLSGQPLTHLKKLDLHHNYLSEALRTRLLQTLEPAGVVVDADPDDADSDEEDDGTVWRFVAVGE</sequence>
<comment type="caution">
    <text evidence="1">The sequence shown here is derived from an EMBL/GenBank/DDBJ whole genome shotgun (WGS) entry which is preliminary data.</text>
</comment>
<keyword evidence="2" id="KW-1185">Reference proteome</keyword>
<dbReference type="NCBIfam" id="NF038076">
    <property type="entry name" value="fam_STM4015"/>
    <property type="match status" value="1"/>
</dbReference>
<dbReference type="Gene3D" id="3.80.10.10">
    <property type="entry name" value="Ribonuclease Inhibitor"/>
    <property type="match status" value="1"/>
</dbReference>
<evidence type="ECO:0000313" key="2">
    <source>
        <dbReference type="Proteomes" id="UP000010931"/>
    </source>
</evidence>
<organism evidence="1 2">
    <name type="scientific">Streptomyces turgidiscabies (strain Car8)</name>
    <dbReference type="NCBI Taxonomy" id="698760"/>
    <lineage>
        <taxon>Bacteria</taxon>
        <taxon>Bacillati</taxon>
        <taxon>Actinomycetota</taxon>
        <taxon>Actinomycetes</taxon>
        <taxon>Kitasatosporales</taxon>
        <taxon>Streptomycetaceae</taxon>
        <taxon>Streptomyces</taxon>
    </lineage>
</organism>
<name>L7EX95_STRT8</name>
<reference evidence="1 2" key="1">
    <citation type="journal article" date="2011" name="Plasmid">
        <title>Streptomyces turgidiscabies Car8 contains a modular pathogenicity island that shares virulence genes with other actinobacterial plant pathogens.</title>
        <authorList>
            <person name="Huguet-Tapia J.C."/>
            <person name="Badger J.H."/>
            <person name="Loria R."/>
            <person name="Pettis G.S."/>
        </authorList>
    </citation>
    <scope>NUCLEOTIDE SEQUENCE [LARGE SCALE GENOMIC DNA]</scope>
    <source>
        <strain evidence="1 2">Car8</strain>
    </source>
</reference>
<dbReference type="SUPFAM" id="SSF52047">
    <property type="entry name" value="RNI-like"/>
    <property type="match status" value="1"/>
</dbReference>
<dbReference type="InterPro" id="IPR032675">
    <property type="entry name" value="LRR_dom_sf"/>
</dbReference>
<gene>
    <name evidence="1" type="ORF">STRTUCAR8_09814</name>
</gene>
<protein>
    <recommendedName>
        <fullName evidence="3">Leucine-rich repeat domain-containing protein</fullName>
    </recommendedName>
</protein>
<accession>L7EX95</accession>
<evidence type="ECO:0008006" key="3">
    <source>
        <dbReference type="Google" id="ProtNLM"/>
    </source>
</evidence>
<dbReference type="EMBL" id="AEJB01000556">
    <property type="protein sequence ID" value="ELP63010.1"/>
    <property type="molecule type" value="Genomic_DNA"/>
</dbReference>
<evidence type="ECO:0000313" key="1">
    <source>
        <dbReference type="EMBL" id="ELP63010.1"/>
    </source>
</evidence>
<dbReference type="PATRIC" id="fig|698760.3.peg.8072"/>
<dbReference type="Proteomes" id="UP000010931">
    <property type="component" value="Unassembled WGS sequence"/>
</dbReference>